<dbReference type="InterPro" id="IPR016024">
    <property type="entry name" value="ARM-type_fold"/>
</dbReference>
<protein>
    <recommendedName>
        <fullName evidence="3">HEAT repeat domain-containing protein</fullName>
    </recommendedName>
</protein>
<accession>A0A7C9J723</accession>
<dbReference type="Proteomes" id="UP000479526">
    <property type="component" value="Unassembled WGS sequence"/>
</dbReference>
<dbReference type="Pfam" id="PF13646">
    <property type="entry name" value="HEAT_2"/>
    <property type="match status" value="1"/>
</dbReference>
<name>A0A7C9J723_9ACTN</name>
<evidence type="ECO:0000313" key="1">
    <source>
        <dbReference type="EMBL" id="NAS26326.1"/>
    </source>
</evidence>
<reference evidence="1 2" key="1">
    <citation type="submission" date="2020-01" db="EMBL/GenBank/DDBJ databases">
        <title>Herbidospora sp. NEAU-GS84 nov., a novel actinomycete isolated from soil.</title>
        <authorList>
            <person name="Han L."/>
        </authorList>
    </citation>
    <scope>NUCLEOTIDE SEQUENCE [LARGE SCALE GENOMIC DNA]</scope>
    <source>
        <strain evidence="1 2">NEAU-GS84</strain>
    </source>
</reference>
<gene>
    <name evidence="1" type="ORF">GT755_32215</name>
</gene>
<dbReference type="SUPFAM" id="SSF48371">
    <property type="entry name" value="ARM repeat"/>
    <property type="match status" value="1"/>
</dbReference>
<comment type="caution">
    <text evidence="1">The sequence shown here is derived from an EMBL/GenBank/DDBJ whole genome shotgun (WGS) entry which is preliminary data.</text>
</comment>
<organism evidence="1 2">
    <name type="scientific">Herbidospora solisilvae</name>
    <dbReference type="NCBI Taxonomy" id="2696284"/>
    <lineage>
        <taxon>Bacteria</taxon>
        <taxon>Bacillati</taxon>
        <taxon>Actinomycetota</taxon>
        <taxon>Actinomycetes</taxon>
        <taxon>Streptosporangiales</taxon>
        <taxon>Streptosporangiaceae</taxon>
        <taxon>Herbidospora</taxon>
    </lineage>
</organism>
<evidence type="ECO:0000313" key="2">
    <source>
        <dbReference type="Proteomes" id="UP000479526"/>
    </source>
</evidence>
<proteinExistence type="predicted"/>
<dbReference type="AlphaFoldDB" id="A0A7C9J723"/>
<sequence>MIFDGLDDIPWGELTYAYNGDCDVPALVRSLLVEEEAFAAADELLNELFHQGGFVCTAAPAILPFLVEAAGSPRVPCRPAVLEIIALLAATAAEVAPRWLAPEWPRAWTRARPGLLALLADENPAVRAAAIRTLGDDGDDPDEVARALLAGWPDPDVSVRTDTLLALGHLAGRLSAAVLPETLVFLREQADGADVHHAMYAALALAKALPGRPIRPAPILAGLTAGPVALPHSAFAANDPADVARTVLLGLDGPGGDAVRLALLASPDQRLRAAAVSAAGDTLTRRRVPGLLTALRGCVGGLDDPARALAILAAHARREDAPDADLMAAHLEGPAAYVAVWGLAWSGDDRAVPPLARLLTGRKTGFPFHTVRGGRVGFWPREPSLGELLRPCAPWAGSLVPVIAPHLSAGSAGAFRRALLEILATWAETRTADVARVVPELTALLDHDDRGLAARALGEIGPGAAEAVPPLERLLGADEGQVAVEIAWAHFRVTGDPGPALRVLGPRLGDNHHVARRLGDLGPHAAAHVPTLRLLAGSGDDWTAHEAAHALLKITGEGVHVLMRPVSDLLEGRPSAVAPAAARALTGVGELSRGHLAIIRAVLADDRRHSDRGGVAAISEDLELRALLAERLRQEGGTSPARPAL</sequence>
<dbReference type="SMART" id="SM00567">
    <property type="entry name" value="EZ_HEAT"/>
    <property type="match status" value="3"/>
</dbReference>
<dbReference type="InterPro" id="IPR011989">
    <property type="entry name" value="ARM-like"/>
</dbReference>
<dbReference type="InterPro" id="IPR004155">
    <property type="entry name" value="PBS_lyase_HEAT"/>
</dbReference>
<dbReference type="RefSeq" id="WP_161483314.1">
    <property type="nucleotide sequence ID" value="NZ_WXEW01000010.1"/>
</dbReference>
<evidence type="ECO:0008006" key="3">
    <source>
        <dbReference type="Google" id="ProtNLM"/>
    </source>
</evidence>
<dbReference type="Gene3D" id="1.25.10.10">
    <property type="entry name" value="Leucine-rich Repeat Variant"/>
    <property type="match status" value="2"/>
</dbReference>
<keyword evidence="2" id="KW-1185">Reference proteome</keyword>
<dbReference type="EMBL" id="WXEW01000010">
    <property type="protein sequence ID" value="NAS26326.1"/>
    <property type="molecule type" value="Genomic_DNA"/>
</dbReference>